<protein>
    <submittedName>
        <fullName evidence="1">Uncharacterized protein</fullName>
    </submittedName>
</protein>
<comment type="caution">
    <text evidence="1">The sequence shown here is derived from an EMBL/GenBank/DDBJ whole genome shotgun (WGS) entry which is preliminary data.</text>
</comment>
<dbReference type="Proteomes" id="UP000765509">
    <property type="component" value="Unassembled WGS sequence"/>
</dbReference>
<gene>
    <name evidence="1" type="ORF">O181_131417</name>
</gene>
<dbReference type="AlphaFoldDB" id="A0A9Q3L308"/>
<dbReference type="EMBL" id="AVOT02144503">
    <property type="protein sequence ID" value="MBW0591702.1"/>
    <property type="molecule type" value="Genomic_DNA"/>
</dbReference>
<accession>A0A9Q3L308</accession>
<organism evidence="1 2">
    <name type="scientific">Austropuccinia psidii MF-1</name>
    <dbReference type="NCBI Taxonomy" id="1389203"/>
    <lineage>
        <taxon>Eukaryota</taxon>
        <taxon>Fungi</taxon>
        <taxon>Dikarya</taxon>
        <taxon>Basidiomycota</taxon>
        <taxon>Pucciniomycotina</taxon>
        <taxon>Pucciniomycetes</taxon>
        <taxon>Pucciniales</taxon>
        <taxon>Sphaerophragmiaceae</taxon>
        <taxon>Austropuccinia</taxon>
    </lineage>
</organism>
<evidence type="ECO:0000313" key="2">
    <source>
        <dbReference type="Proteomes" id="UP000765509"/>
    </source>
</evidence>
<sequence length="80" mass="9313">MQEVSDMPQVLQFKLGYLLQRLLVLFKKPQPSYLIHQDFGTFGMWNPIVWSQIGDQFSEEIPDITITLTTNTLNLAKTFH</sequence>
<proteinExistence type="predicted"/>
<keyword evidence="2" id="KW-1185">Reference proteome</keyword>
<reference evidence="1" key="1">
    <citation type="submission" date="2021-03" db="EMBL/GenBank/DDBJ databases">
        <title>Draft genome sequence of rust myrtle Austropuccinia psidii MF-1, a brazilian biotype.</title>
        <authorList>
            <person name="Quecine M.C."/>
            <person name="Pachon D.M.R."/>
            <person name="Bonatelli M.L."/>
            <person name="Correr F.H."/>
            <person name="Franceschini L.M."/>
            <person name="Leite T.F."/>
            <person name="Margarido G.R.A."/>
            <person name="Almeida C.A."/>
            <person name="Ferrarezi J.A."/>
            <person name="Labate C.A."/>
        </authorList>
    </citation>
    <scope>NUCLEOTIDE SEQUENCE</scope>
    <source>
        <strain evidence="1">MF-1</strain>
    </source>
</reference>
<name>A0A9Q3L308_9BASI</name>
<evidence type="ECO:0000313" key="1">
    <source>
        <dbReference type="EMBL" id="MBW0591702.1"/>
    </source>
</evidence>